<keyword evidence="2" id="KW-1185">Reference proteome</keyword>
<reference evidence="1" key="1">
    <citation type="submission" date="2019-09" db="EMBL/GenBank/DDBJ databases">
        <authorList>
            <person name="Teo W.F.A."/>
            <person name="Duangmal K."/>
        </authorList>
    </citation>
    <scope>NUCLEOTIDE SEQUENCE [LARGE SCALE GENOMIC DNA]</scope>
    <source>
        <strain evidence="1">K81G1</strain>
    </source>
</reference>
<comment type="caution">
    <text evidence="1">The sequence shown here is derived from an EMBL/GenBank/DDBJ whole genome shotgun (WGS) entry which is preliminary data.</text>
</comment>
<dbReference type="EMBL" id="VMNW02000008">
    <property type="protein sequence ID" value="KAA9163968.1"/>
    <property type="molecule type" value="Genomic_DNA"/>
</dbReference>
<dbReference type="RefSeq" id="WP_144757705.1">
    <property type="nucleotide sequence ID" value="NZ_VMNW02000008.1"/>
</dbReference>
<organism evidence="1 2">
    <name type="scientific">Amycolatopsis acidicola</name>
    <dbReference type="NCBI Taxonomy" id="2596893"/>
    <lineage>
        <taxon>Bacteria</taxon>
        <taxon>Bacillati</taxon>
        <taxon>Actinomycetota</taxon>
        <taxon>Actinomycetes</taxon>
        <taxon>Pseudonocardiales</taxon>
        <taxon>Pseudonocardiaceae</taxon>
        <taxon>Amycolatopsis</taxon>
    </lineage>
</organism>
<gene>
    <name evidence="1" type="ORF">FPZ12_008025</name>
</gene>
<dbReference type="Proteomes" id="UP000319769">
    <property type="component" value="Unassembled WGS sequence"/>
</dbReference>
<accession>A0A5N0VEB5</accession>
<evidence type="ECO:0000313" key="1">
    <source>
        <dbReference type="EMBL" id="KAA9163968.1"/>
    </source>
</evidence>
<proteinExistence type="predicted"/>
<dbReference type="OrthoDB" id="3698574at2"/>
<name>A0A5N0VEB5_9PSEU</name>
<evidence type="ECO:0000313" key="2">
    <source>
        <dbReference type="Proteomes" id="UP000319769"/>
    </source>
</evidence>
<dbReference type="AlphaFoldDB" id="A0A5N0VEB5"/>
<sequence length="143" mass="16749">MTSPTKPGDWEPIIPVDEHKYVGLLDNESVYVGTFQSAEREVSPGNPIFLLPLLEVDFAIVRSRLRDRANSLNRDENYFYDRLPVRQLPKVAFLMESDYWAKLALGWVEQIGVGLYIEELRRLTNARWASQSTRHRARRMLKW</sequence>
<protein>
    <submittedName>
        <fullName evidence="1">Uncharacterized protein</fullName>
    </submittedName>
</protein>